<dbReference type="KEGG" id="bze:COCCADRAFT_30276"/>
<dbReference type="eggNOG" id="ENOG502QSYK">
    <property type="taxonomic scope" value="Eukaryota"/>
</dbReference>
<accession>W6XMH4</accession>
<reference evidence="1 2" key="1">
    <citation type="journal article" date="2013" name="PLoS Genet.">
        <title>Comparative genome structure, secondary metabolite, and effector coding capacity across Cochliobolus pathogens.</title>
        <authorList>
            <person name="Condon B.J."/>
            <person name="Leng Y."/>
            <person name="Wu D."/>
            <person name="Bushley K.E."/>
            <person name="Ohm R.A."/>
            <person name="Otillar R."/>
            <person name="Martin J."/>
            <person name="Schackwitz W."/>
            <person name="Grimwood J."/>
            <person name="MohdZainudin N."/>
            <person name="Xue C."/>
            <person name="Wang R."/>
            <person name="Manning V.A."/>
            <person name="Dhillon B."/>
            <person name="Tu Z.J."/>
            <person name="Steffenson B.J."/>
            <person name="Salamov A."/>
            <person name="Sun H."/>
            <person name="Lowry S."/>
            <person name="LaButti K."/>
            <person name="Han J."/>
            <person name="Copeland A."/>
            <person name="Lindquist E."/>
            <person name="Barry K."/>
            <person name="Schmutz J."/>
            <person name="Baker S.E."/>
            <person name="Ciuffetti L.M."/>
            <person name="Grigoriev I.V."/>
            <person name="Zhong S."/>
            <person name="Turgeon B.G."/>
        </authorList>
    </citation>
    <scope>NUCLEOTIDE SEQUENCE [LARGE SCALE GENOMIC DNA]</scope>
    <source>
        <strain evidence="1 2">26-R-13</strain>
    </source>
</reference>
<dbReference type="AlphaFoldDB" id="W6XMH4"/>
<keyword evidence="2" id="KW-1185">Reference proteome</keyword>
<evidence type="ECO:0000313" key="2">
    <source>
        <dbReference type="Proteomes" id="UP000053841"/>
    </source>
</evidence>
<gene>
    <name evidence="1" type="ORF">COCCADRAFT_30276</name>
</gene>
<proteinExistence type="predicted"/>
<dbReference type="EMBL" id="KI964811">
    <property type="protein sequence ID" value="EUC28472.1"/>
    <property type="molecule type" value="Genomic_DNA"/>
</dbReference>
<dbReference type="GeneID" id="19146722"/>
<name>W6XMH4_COCC2</name>
<protein>
    <submittedName>
        <fullName evidence="1">Uncharacterized protein</fullName>
    </submittedName>
</protein>
<dbReference type="RefSeq" id="XP_007717217.1">
    <property type="nucleotide sequence ID" value="XM_007719027.1"/>
</dbReference>
<dbReference type="Proteomes" id="UP000053841">
    <property type="component" value="Unassembled WGS sequence"/>
</dbReference>
<evidence type="ECO:0000313" key="1">
    <source>
        <dbReference type="EMBL" id="EUC28472.1"/>
    </source>
</evidence>
<sequence>MTIFIAPQTYSVRASSRSTAFWETRDSVQATQQSRKSPTWDEAYVQTHAYRRNSHLQAYATLIDPFLALHLYSSLLPITSLTLPPWTWQQAMHKMTALFHIGPVLVTENVPEYMVDKRLGSENYNLTKTQLVNTAPVGIPTLQSGDWAWLQPYMDELASKLLPGKPGDEPDPEAPNGRLFIPLAMRPVDERARFEKGLYTALEGYLQLTRRACRSTRGRKSQT</sequence>
<dbReference type="HOGENOM" id="CLU_074840_0_0_1"/>
<organism evidence="1 2">
    <name type="scientific">Cochliobolus carbonum (strain 26-R-13)</name>
    <name type="common">Maize leaf spot fungus</name>
    <name type="synonym">Bipolaris zeicola</name>
    <dbReference type="NCBI Taxonomy" id="930089"/>
    <lineage>
        <taxon>Eukaryota</taxon>
        <taxon>Fungi</taxon>
        <taxon>Dikarya</taxon>
        <taxon>Ascomycota</taxon>
        <taxon>Pezizomycotina</taxon>
        <taxon>Dothideomycetes</taxon>
        <taxon>Pleosporomycetidae</taxon>
        <taxon>Pleosporales</taxon>
        <taxon>Pleosporineae</taxon>
        <taxon>Pleosporaceae</taxon>
        <taxon>Bipolaris</taxon>
    </lineage>
</organism>
<dbReference type="OrthoDB" id="3791173at2759"/>